<name>A0A9X0DKQ7_9HELO</name>
<dbReference type="AlphaFoldDB" id="A0A9X0DKQ7"/>
<sequence length="108" mass="12416">METADELLFSRQWRSRVGAVYDSLERDDVRYISVYNSWKDAHEQIVAIDGDVAHPAVSHELNMLLSAAKSLKLFVESFLTEARPTLETSIFWGLLRLIVKVSFKNPLY</sequence>
<gene>
    <name evidence="1" type="ORF">OCU04_004538</name>
</gene>
<protein>
    <submittedName>
        <fullName evidence="1">Uncharacterized protein</fullName>
    </submittedName>
</protein>
<accession>A0A9X0DKQ7</accession>
<comment type="caution">
    <text evidence="1">The sequence shown here is derived from an EMBL/GenBank/DDBJ whole genome shotgun (WGS) entry which is preliminary data.</text>
</comment>
<keyword evidence="2" id="KW-1185">Reference proteome</keyword>
<evidence type="ECO:0000313" key="2">
    <source>
        <dbReference type="Proteomes" id="UP001152300"/>
    </source>
</evidence>
<dbReference type="EMBL" id="JAPEIS010000004">
    <property type="protein sequence ID" value="KAJ8067171.1"/>
    <property type="molecule type" value="Genomic_DNA"/>
</dbReference>
<evidence type="ECO:0000313" key="1">
    <source>
        <dbReference type="EMBL" id="KAJ8067171.1"/>
    </source>
</evidence>
<dbReference type="Proteomes" id="UP001152300">
    <property type="component" value="Unassembled WGS sequence"/>
</dbReference>
<proteinExistence type="predicted"/>
<reference evidence="1" key="1">
    <citation type="submission" date="2022-11" db="EMBL/GenBank/DDBJ databases">
        <title>Genome Resource of Sclerotinia nivalis Strain SnTB1, a Plant Pathogen Isolated from American Ginseng.</title>
        <authorList>
            <person name="Fan S."/>
        </authorList>
    </citation>
    <scope>NUCLEOTIDE SEQUENCE</scope>
    <source>
        <strain evidence="1">SnTB1</strain>
    </source>
</reference>
<organism evidence="1 2">
    <name type="scientific">Sclerotinia nivalis</name>
    <dbReference type="NCBI Taxonomy" id="352851"/>
    <lineage>
        <taxon>Eukaryota</taxon>
        <taxon>Fungi</taxon>
        <taxon>Dikarya</taxon>
        <taxon>Ascomycota</taxon>
        <taxon>Pezizomycotina</taxon>
        <taxon>Leotiomycetes</taxon>
        <taxon>Helotiales</taxon>
        <taxon>Sclerotiniaceae</taxon>
        <taxon>Sclerotinia</taxon>
    </lineage>
</organism>